<dbReference type="Proteomes" id="UP000005667">
    <property type="component" value="Chromosome"/>
</dbReference>
<accession>G7Z8J7</accession>
<dbReference type="GO" id="GO:0005524">
    <property type="term" value="F:ATP binding"/>
    <property type="evidence" value="ECO:0007669"/>
    <property type="project" value="UniProtKB-UniRule"/>
</dbReference>
<proteinExistence type="predicted"/>
<dbReference type="STRING" id="862719.AZOLI_2048"/>
<dbReference type="HOGENOM" id="CLU_622074_0_0_5"/>
<evidence type="ECO:0000313" key="4">
    <source>
        <dbReference type="Proteomes" id="UP000005667"/>
    </source>
</evidence>
<evidence type="ECO:0000256" key="1">
    <source>
        <dbReference type="PROSITE-ProRule" id="PRU00409"/>
    </source>
</evidence>
<sequence length="440" mass="46267">MVETDQNAMGGERVIAIANFGELFEDPDAPASVLGEADGVPLGHAAGHKAGWWPEEDGFLLIAPTSLDLPPVPAGIRKEPAERLVVPDADGRTAARLLEDARLWSRVRRFVQEARRVRLLATVNSAGLRRMADRLATAAGLEVVGVPDCPPGLVRYWNTKIGGRDLLRGVPAAAALVPDAVVCHTPLHAEAMLAGHPASERYVLKANMGAGGSGILWVTGGETGLAARLTRPDHTTGAGKNGLWPLPLDEPLLLEVGIGDPRRNRSLTADFTVMPGGTVAFEGAALQVLDDFTRYRGIAWSPGAVAPAVLASVASVGTAVGRAMARRGFSGPFNLDFILPPEGRLALAEINVRRSAPLDQHLAMRRLFGPDWPDRVAMRSWECLAGADPTTVAAAGLAFDGRAGVLLLGPRYGNGSATMAVAPDAAGLDRLVASCHDLKP</sequence>
<dbReference type="EMBL" id="FQ311868">
    <property type="protein sequence ID" value="CBS87286.1"/>
    <property type="molecule type" value="Genomic_DNA"/>
</dbReference>
<reference evidence="4" key="1">
    <citation type="journal article" date="2011" name="PLoS Genet.">
        <title>Azospirillum genomes reveal transition of bacteria from aquatic to terrestrial environments.</title>
        <authorList>
            <person name="Wisniewski-Dye F."/>
            <person name="Borziak K."/>
            <person name="Khalsa-Moyers G."/>
            <person name="Alexandre G."/>
            <person name="Sukharnikov L.O."/>
            <person name="Wuichet K."/>
            <person name="Hurst G.B."/>
            <person name="McDonald W.H."/>
            <person name="Robertson J.S."/>
            <person name="Barbe V."/>
            <person name="Calteau A."/>
            <person name="Rouy Z."/>
            <person name="Mangenot S."/>
            <person name="Prigent-Combaret C."/>
            <person name="Normand P."/>
            <person name="Boyer M."/>
            <person name="Siguier P."/>
            <person name="Dessaux Y."/>
            <person name="Elmerich C."/>
            <person name="Condemine G."/>
            <person name="Krishnen G."/>
            <person name="Kennedy I."/>
            <person name="Paterson A.H."/>
            <person name="Gonzalez V."/>
            <person name="Mavingui P."/>
            <person name="Zhulin I.B."/>
        </authorList>
    </citation>
    <scope>NUCLEOTIDE SEQUENCE [LARGE SCALE GENOMIC DNA]</scope>
    <source>
        <strain evidence="4">4B</strain>
    </source>
</reference>
<dbReference type="GO" id="GO:0046872">
    <property type="term" value="F:metal ion binding"/>
    <property type="evidence" value="ECO:0007669"/>
    <property type="project" value="InterPro"/>
</dbReference>
<keyword evidence="1" id="KW-0547">Nucleotide-binding</keyword>
<evidence type="ECO:0000313" key="3">
    <source>
        <dbReference type="EMBL" id="CBS87286.1"/>
    </source>
</evidence>
<protein>
    <recommendedName>
        <fullName evidence="2">ATP-grasp domain-containing protein</fullName>
    </recommendedName>
</protein>
<dbReference type="SUPFAM" id="SSF56059">
    <property type="entry name" value="Glutathione synthetase ATP-binding domain-like"/>
    <property type="match status" value="1"/>
</dbReference>
<dbReference type="KEGG" id="ali:AZOLI_2048"/>
<organism evidence="3 4">
    <name type="scientific">Azospirillum lipoferum (strain 4B)</name>
    <dbReference type="NCBI Taxonomy" id="862719"/>
    <lineage>
        <taxon>Bacteria</taxon>
        <taxon>Pseudomonadati</taxon>
        <taxon>Pseudomonadota</taxon>
        <taxon>Alphaproteobacteria</taxon>
        <taxon>Rhodospirillales</taxon>
        <taxon>Azospirillaceae</taxon>
        <taxon>Azospirillum</taxon>
    </lineage>
</organism>
<evidence type="ECO:0000259" key="2">
    <source>
        <dbReference type="PROSITE" id="PS50975"/>
    </source>
</evidence>
<keyword evidence="1" id="KW-0067">ATP-binding</keyword>
<keyword evidence="4" id="KW-1185">Reference proteome</keyword>
<dbReference type="AlphaFoldDB" id="G7Z8J7"/>
<feature type="domain" description="ATP-grasp" evidence="2">
    <location>
        <begin position="167"/>
        <end position="381"/>
    </location>
</feature>
<name>G7Z8J7_AZOL4</name>
<gene>
    <name evidence="3" type="ordered locus">AZOLI_2048</name>
</gene>
<dbReference type="PROSITE" id="PS50975">
    <property type="entry name" value="ATP_GRASP"/>
    <property type="match status" value="1"/>
</dbReference>
<dbReference type="InterPro" id="IPR011761">
    <property type="entry name" value="ATP-grasp"/>
</dbReference>